<proteinExistence type="inferred from homology"/>
<keyword evidence="5" id="KW-1185">Reference proteome</keyword>
<evidence type="ECO:0000313" key="4">
    <source>
        <dbReference type="EMBL" id="KAG7195225.1"/>
    </source>
</evidence>
<dbReference type="Gene3D" id="3.90.1200.10">
    <property type="match status" value="1"/>
</dbReference>
<dbReference type="GO" id="GO:0005737">
    <property type="term" value="C:cytoplasm"/>
    <property type="evidence" value="ECO:0007669"/>
    <property type="project" value="TreeGrafter"/>
</dbReference>
<feature type="compositionally biased region" description="Polar residues" evidence="2">
    <location>
        <begin position="1"/>
        <end position="10"/>
    </location>
</feature>
<feature type="domain" description="Choline kinase N-terminal" evidence="3">
    <location>
        <begin position="61"/>
        <end position="100"/>
    </location>
</feature>
<dbReference type="EMBL" id="JAHMUF010000004">
    <property type="protein sequence ID" value="KAG7195225.1"/>
    <property type="molecule type" value="Genomic_DNA"/>
</dbReference>
<protein>
    <recommendedName>
        <fullName evidence="3">Choline kinase N-terminal domain-containing protein</fullName>
    </recommendedName>
</protein>
<dbReference type="CDD" id="cd05157">
    <property type="entry name" value="ETNK_euk"/>
    <property type="match status" value="1"/>
</dbReference>
<evidence type="ECO:0000259" key="3">
    <source>
        <dbReference type="Pfam" id="PF04428"/>
    </source>
</evidence>
<dbReference type="Gene3D" id="3.30.200.20">
    <property type="entry name" value="Phosphorylase Kinase, domain 1"/>
    <property type="match status" value="1"/>
</dbReference>
<evidence type="ECO:0000256" key="1">
    <source>
        <dbReference type="ARBA" id="ARBA00038211"/>
    </source>
</evidence>
<feature type="compositionally biased region" description="Low complexity" evidence="2">
    <location>
        <begin position="22"/>
        <end position="47"/>
    </location>
</feature>
<dbReference type="GO" id="GO:0004103">
    <property type="term" value="F:choline kinase activity"/>
    <property type="evidence" value="ECO:0007669"/>
    <property type="project" value="TreeGrafter"/>
</dbReference>
<gene>
    <name evidence="4" type="ORF">KQ657_003751</name>
</gene>
<dbReference type="Pfam" id="PF04428">
    <property type="entry name" value="Choline_kin_N"/>
    <property type="match status" value="1"/>
</dbReference>
<dbReference type="GO" id="GO:0006646">
    <property type="term" value="P:phosphatidylethanolamine biosynthetic process"/>
    <property type="evidence" value="ECO:0007669"/>
    <property type="project" value="TreeGrafter"/>
</dbReference>
<name>A0A9P8AJV5_9ASCO</name>
<dbReference type="RefSeq" id="XP_043050772.1">
    <property type="nucleotide sequence ID" value="XM_043194448.1"/>
</dbReference>
<accession>A0A9P8AJV5</accession>
<dbReference type="GeneID" id="66117125"/>
<dbReference type="SUPFAM" id="SSF56112">
    <property type="entry name" value="Protein kinase-like (PK-like)"/>
    <property type="match status" value="1"/>
</dbReference>
<organism evidence="4 5">
    <name type="scientific">Scheffersomyces spartinae</name>
    <dbReference type="NCBI Taxonomy" id="45513"/>
    <lineage>
        <taxon>Eukaryota</taxon>
        <taxon>Fungi</taxon>
        <taxon>Dikarya</taxon>
        <taxon>Ascomycota</taxon>
        <taxon>Saccharomycotina</taxon>
        <taxon>Pichiomycetes</taxon>
        <taxon>Debaryomycetaceae</taxon>
        <taxon>Scheffersomyces</taxon>
    </lineage>
</organism>
<dbReference type="OrthoDB" id="10267235at2759"/>
<dbReference type="Pfam" id="PF01633">
    <property type="entry name" value="Choline_kinase"/>
    <property type="match status" value="1"/>
</dbReference>
<dbReference type="InterPro" id="IPR011009">
    <property type="entry name" value="Kinase-like_dom_sf"/>
</dbReference>
<dbReference type="PANTHER" id="PTHR22603">
    <property type="entry name" value="CHOLINE/ETHANOALAMINE KINASE"/>
    <property type="match status" value="1"/>
</dbReference>
<evidence type="ECO:0000313" key="5">
    <source>
        <dbReference type="Proteomes" id="UP000790833"/>
    </source>
</evidence>
<sequence>MEITPASSIYTPTRNRSRSRTRNSTANSRSTSATRRPSLGPSRRSLSSLSLPRLSTLEKGGDKPVNSVLTTLDNSLPLEFFKQDVIALIKVLKISKWHKRTLLPANLSINRISGALTNSVYKLEYRDSEKTLPLLLLRVYGKSTELIIDRDLELNCLIKLSLKKIGPRMLGIFTNGRFEQFLEGFRTLNKTDIRDNVLSQILGRRMKDLHYKMDLDIEDLVSDLPTCWKFIYKWMNVFENDCLADYLEELQEKVFLMSFADFKKLIFKYKSWLFGKYDNERIPSNFKFCHNDAQYGNLLLHELFDKSEVLVKDGSENDSEFVSTSHNRDNNLVVIDFEYLGANFPAFDLANHFCEWMADYHDETRSYYMDENKFPTKNQQLNFIKSYVEYDFQYPTSNLKTEADDTLEAKNLMELINFEIKKLYNECIFWRSSVSTYWCLWGVIQNGPLNKLAILNSTQERVVDSTYSITSNMENLVISETGTPPSAANDDGIVVEEAITSSDDDFDYLKYAGQKAALFIGDSLQFGLLEKLDLSPGALAAVKYMDAKPFEL</sequence>
<feature type="region of interest" description="Disordered" evidence="2">
    <location>
        <begin position="1"/>
        <end position="47"/>
    </location>
</feature>
<comment type="caution">
    <text evidence="4">The sequence shown here is derived from an EMBL/GenBank/DDBJ whole genome shotgun (WGS) entry which is preliminary data.</text>
</comment>
<dbReference type="InterPro" id="IPR007521">
    <property type="entry name" value="Choline_kin_N"/>
</dbReference>
<comment type="similarity">
    <text evidence="1">Belongs to the choline/ethanolamine kinase family.</text>
</comment>
<dbReference type="Proteomes" id="UP000790833">
    <property type="component" value="Unassembled WGS sequence"/>
</dbReference>
<reference evidence="4" key="1">
    <citation type="submission" date="2021-03" db="EMBL/GenBank/DDBJ databases">
        <authorList>
            <person name="Palmer J.M."/>
        </authorList>
    </citation>
    <scope>NUCLEOTIDE SEQUENCE</scope>
    <source>
        <strain evidence="4">ARV_011</strain>
    </source>
</reference>
<dbReference type="AlphaFoldDB" id="A0A9P8AJV5"/>
<dbReference type="GO" id="GO:0004305">
    <property type="term" value="F:ethanolamine kinase activity"/>
    <property type="evidence" value="ECO:0007669"/>
    <property type="project" value="TreeGrafter"/>
</dbReference>
<dbReference type="PANTHER" id="PTHR22603:SF93">
    <property type="entry name" value="RE24176P"/>
    <property type="match status" value="1"/>
</dbReference>
<evidence type="ECO:0000256" key="2">
    <source>
        <dbReference type="SAM" id="MobiDB-lite"/>
    </source>
</evidence>